<dbReference type="InterPro" id="IPR036291">
    <property type="entry name" value="NAD(P)-bd_dom_sf"/>
</dbReference>
<dbReference type="RefSeq" id="WP_088449018.1">
    <property type="nucleotide sequence ID" value="NZ_JACHXO010000001.1"/>
</dbReference>
<dbReference type="SUPFAM" id="SSF51735">
    <property type="entry name" value="NAD(P)-binding Rossmann-fold domains"/>
    <property type="match status" value="1"/>
</dbReference>
<organism evidence="8 9">
    <name type="scientific">Roseateles terrae</name>
    <dbReference type="NCBI Taxonomy" id="431060"/>
    <lineage>
        <taxon>Bacteria</taxon>
        <taxon>Pseudomonadati</taxon>
        <taxon>Pseudomonadota</taxon>
        <taxon>Betaproteobacteria</taxon>
        <taxon>Burkholderiales</taxon>
        <taxon>Sphaerotilaceae</taxon>
        <taxon>Roseateles</taxon>
    </lineage>
</organism>
<evidence type="ECO:0000256" key="3">
    <source>
        <dbReference type="ARBA" id="ARBA00023027"/>
    </source>
</evidence>
<feature type="domain" description="D-isomer specific 2-hydroxyacid dehydrogenase NAD-binding" evidence="7">
    <location>
        <begin position="124"/>
        <end position="274"/>
    </location>
</feature>
<evidence type="ECO:0000313" key="8">
    <source>
        <dbReference type="EMBL" id="MBB3193387.1"/>
    </source>
</evidence>
<dbReference type="SUPFAM" id="SSF52283">
    <property type="entry name" value="Formate/glycerate dehydrogenase catalytic domain-like"/>
    <property type="match status" value="1"/>
</dbReference>
<sequence>MSVLVLEPLEADILEWLAERHPLQVAPELAADPVALRDQVRQAQAILLPASVALDLPLIQHAPRLRAVGRINAGAENIDTEACRLANIEVVRAPTATASAEAEFIIGALLALLRRVPIETLDGSLVGRELGCATVGLVGLGPSARQLATVLPIFGARVIGYDPGLHHADPLWAQWGIEPYGLRELMQASDAVSVQLGYFPRYRGLIGERVLGYCKPEQVLVSTSHSALFDEQALADALSGGRLLAAWLDLMEPGLLEPGRPLHGVPGLQVTPRLAATTRESRMRAAWSVARRISEILSVPSPQPPAFRPTLPDVPPDLAVEPRWR</sequence>
<protein>
    <submittedName>
        <fullName evidence="8">D-3-phosphoglycerate dehydrogenase</fullName>
        <ecNumber evidence="8">1.1.1.95</ecNumber>
    </submittedName>
</protein>
<dbReference type="Pfam" id="PF00389">
    <property type="entry name" value="2-Hacid_dh"/>
    <property type="match status" value="1"/>
</dbReference>
<dbReference type="GO" id="GO:0004617">
    <property type="term" value="F:phosphoglycerate dehydrogenase activity"/>
    <property type="evidence" value="ECO:0007669"/>
    <property type="project" value="UniProtKB-EC"/>
</dbReference>
<name>A0ABR6GMS5_9BURK</name>
<keyword evidence="3" id="KW-0520">NAD</keyword>
<evidence type="ECO:0000313" key="9">
    <source>
        <dbReference type="Proteomes" id="UP000574369"/>
    </source>
</evidence>
<reference evidence="8 9" key="1">
    <citation type="submission" date="2020-08" db="EMBL/GenBank/DDBJ databases">
        <title>Genomic Encyclopedia of Type Strains, Phase III (KMG-III): the genomes of soil and plant-associated and newly described type strains.</title>
        <authorList>
            <person name="Whitman W."/>
        </authorList>
    </citation>
    <scope>NUCLEOTIDE SEQUENCE [LARGE SCALE GENOMIC DNA]</scope>
    <source>
        <strain evidence="8 9">CECT 7247</strain>
    </source>
</reference>
<dbReference type="PANTHER" id="PTHR42789:SF1">
    <property type="entry name" value="D-ISOMER SPECIFIC 2-HYDROXYACID DEHYDROGENASE FAMILY PROTEIN (AFU_ORTHOLOGUE AFUA_6G10090)"/>
    <property type="match status" value="1"/>
</dbReference>
<evidence type="ECO:0000259" key="7">
    <source>
        <dbReference type="Pfam" id="PF02826"/>
    </source>
</evidence>
<dbReference type="InterPro" id="IPR050857">
    <property type="entry name" value="D-2-hydroxyacid_DH"/>
</dbReference>
<feature type="compositionally biased region" description="Pro residues" evidence="5">
    <location>
        <begin position="304"/>
        <end position="315"/>
    </location>
</feature>
<comment type="similarity">
    <text evidence="1 4">Belongs to the D-isomer specific 2-hydroxyacid dehydrogenase family.</text>
</comment>
<evidence type="ECO:0000256" key="1">
    <source>
        <dbReference type="ARBA" id="ARBA00005854"/>
    </source>
</evidence>
<feature type="region of interest" description="Disordered" evidence="5">
    <location>
        <begin position="304"/>
        <end position="325"/>
    </location>
</feature>
<keyword evidence="2 4" id="KW-0560">Oxidoreductase</keyword>
<dbReference type="EC" id="1.1.1.95" evidence="8"/>
<feature type="domain" description="D-isomer specific 2-hydroxyacid dehydrogenase catalytic" evidence="6">
    <location>
        <begin position="3"/>
        <end position="298"/>
    </location>
</feature>
<dbReference type="PANTHER" id="PTHR42789">
    <property type="entry name" value="D-ISOMER SPECIFIC 2-HYDROXYACID DEHYDROGENASE FAMILY PROTEIN (AFU_ORTHOLOGUE AFUA_6G10090)"/>
    <property type="match status" value="1"/>
</dbReference>
<accession>A0ABR6GMS5</accession>
<dbReference type="InterPro" id="IPR006140">
    <property type="entry name" value="D-isomer_DH_NAD-bd"/>
</dbReference>
<gene>
    <name evidence="8" type="ORF">FHS28_000752</name>
</gene>
<evidence type="ECO:0000256" key="2">
    <source>
        <dbReference type="ARBA" id="ARBA00023002"/>
    </source>
</evidence>
<evidence type="ECO:0000259" key="6">
    <source>
        <dbReference type="Pfam" id="PF00389"/>
    </source>
</evidence>
<dbReference type="EMBL" id="JACHXO010000001">
    <property type="protein sequence ID" value="MBB3193387.1"/>
    <property type="molecule type" value="Genomic_DNA"/>
</dbReference>
<dbReference type="Proteomes" id="UP000574369">
    <property type="component" value="Unassembled WGS sequence"/>
</dbReference>
<keyword evidence="9" id="KW-1185">Reference proteome</keyword>
<dbReference type="InterPro" id="IPR006139">
    <property type="entry name" value="D-isomer_2_OHA_DH_cat_dom"/>
</dbReference>
<evidence type="ECO:0000256" key="4">
    <source>
        <dbReference type="RuleBase" id="RU003719"/>
    </source>
</evidence>
<dbReference type="Gene3D" id="3.40.50.720">
    <property type="entry name" value="NAD(P)-binding Rossmann-like Domain"/>
    <property type="match status" value="2"/>
</dbReference>
<proteinExistence type="inferred from homology"/>
<evidence type="ECO:0000256" key="5">
    <source>
        <dbReference type="SAM" id="MobiDB-lite"/>
    </source>
</evidence>
<dbReference type="Pfam" id="PF02826">
    <property type="entry name" value="2-Hacid_dh_C"/>
    <property type="match status" value="1"/>
</dbReference>
<comment type="caution">
    <text evidence="8">The sequence shown here is derived from an EMBL/GenBank/DDBJ whole genome shotgun (WGS) entry which is preliminary data.</text>
</comment>